<protein>
    <recommendedName>
        <fullName evidence="3">DUF4333 domain-containing protein</fullName>
    </recommendedName>
</protein>
<organism evidence="1 2">
    <name type="scientific">Rhodococcus gannanensis</name>
    <dbReference type="NCBI Taxonomy" id="1960308"/>
    <lineage>
        <taxon>Bacteria</taxon>
        <taxon>Bacillati</taxon>
        <taxon>Actinomycetota</taxon>
        <taxon>Actinomycetes</taxon>
        <taxon>Mycobacteriales</taxon>
        <taxon>Nocardiaceae</taxon>
        <taxon>Rhodococcus</taxon>
    </lineage>
</organism>
<gene>
    <name evidence="1" type="ORF">ACFSJG_19120</name>
</gene>
<keyword evidence="2" id="KW-1185">Reference proteome</keyword>
<sequence length="117" mass="11419">MTARRAAPAVAFAVAVAVSGCSQIDALAPVGGNAQAEVRFAAIDVLVGAGVEILVAPVCVGASGGDLTCTGETVSGEVISVHSPADSDDMLTVTVGSDVLYSGSVTAVLDAAARETE</sequence>
<name>A0ABW4P8G6_9NOCA</name>
<accession>A0ABW4P8G6</accession>
<proteinExistence type="predicted"/>
<reference evidence="2" key="1">
    <citation type="journal article" date="2019" name="Int. J. Syst. Evol. Microbiol.">
        <title>The Global Catalogue of Microorganisms (GCM) 10K type strain sequencing project: providing services to taxonomists for standard genome sequencing and annotation.</title>
        <authorList>
            <consortium name="The Broad Institute Genomics Platform"/>
            <consortium name="The Broad Institute Genome Sequencing Center for Infectious Disease"/>
            <person name="Wu L."/>
            <person name="Ma J."/>
        </authorList>
    </citation>
    <scope>NUCLEOTIDE SEQUENCE [LARGE SCALE GENOMIC DNA]</scope>
    <source>
        <strain evidence="2">DT72</strain>
    </source>
</reference>
<dbReference type="EMBL" id="JBHUFB010000013">
    <property type="protein sequence ID" value="MFD1814333.1"/>
    <property type="molecule type" value="Genomic_DNA"/>
</dbReference>
<evidence type="ECO:0000313" key="1">
    <source>
        <dbReference type="EMBL" id="MFD1814333.1"/>
    </source>
</evidence>
<dbReference type="Proteomes" id="UP001597286">
    <property type="component" value="Unassembled WGS sequence"/>
</dbReference>
<comment type="caution">
    <text evidence="1">The sequence shown here is derived from an EMBL/GenBank/DDBJ whole genome shotgun (WGS) entry which is preliminary data.</text>
</comment>
<evidence type="ECO:0000313" key="2">
    <source>
        <dbReference type="Proteomes" id="UP001597286"/>
    </source>
</evidence>
<evidence type="ECO:0008006" key="3">
    <source>
        <dbReference type="Google" id="ProtNLM"/>
    </source>
</evidence>
<dbReference type="RefSeq" id="WP_378486801.1">
    <property type="nucleotide sequence ID" value="NZ_JBHUFB010000013.1"/>
</dbReference>
<dbReference type="PROSITE" id="PS51257">
    <property type="entry name" value="PROKAR_LIPOPROTEIN"/>
    <property type="match status" value="1"/>
</dbReference>